<dbReference type="InterPro" id="IPR039421">
    <property type="entry name" value="Type_1_exporter"/>
</dbReference>
<evidence type="ECO:0000256" key="5">
    <source>
        <dbReference type="ARBA" id="ARBA00022741"/>
    </source>
</evidence>
<reference evidence="14 15" key="1">
    <citation type="submission" date="2019-12" db="EMBL/GenBank/DDBJ databases">
        <title>The draft genomic sequence of strain Chitinophaga oryziterrae JCM 16595.</title>
        <authorList>
            <person name="Zhang X."/>
        </authorList>
    </citation>
    <scope>NUCLEOTIDE SEQUENCE [LARGE SCALE GENOMIC DNA]</scope>
    <source>
        <strain evidence="14 15">JCM 16595</strain>
    </source>
</reference>
<comment type="caution">
    <text evidence="14">The sequence shown here is derived from an EMBL/GenBank/DDBJ whole genome shotgun (WGS) entry which is preliminary data.</text>
</comment>
<dbReference type="AlphaFoldDB" id="A0A6N8JGE6"/>
<evidence type="ECO:0000256" key="10">
    <source>
        <dbReference type="SAM" id="Phobius"/>
    </source>
</evidence>
<evidence type="ECO:0000259" key="11">
    <source>
        <dbReference type="PROSITE" id="PS50893"/>
    </source>
</evidence>
<evidence type="ECO:0000256" key="2">
    <source>
        <dbReference type="ARBA" id="ARBA00022448"/>
    </source>
</evidence>
<dbReference type="Pfam" id="PF00005">
    <property type="entry name" value="ABC_tran"/>
    <property type="match status" value="1"/>
</dbReference>
<evidence type="ECO:0000313" key="15">
    <source>
        <dbReference type="Proteomes" id="UP000468388"/>
    </source>
</evidence>
<dbReference type="GO" id="GO:0005524">
    <property type="term" value="F:ATP binding"/>
    <property type="evidence" value="ECO:0007669"/>
    <property type="project" value="UniProtKB-KW"/>
</dbReference>
<keyword evidence="8 10" id="KW-1133">Transmembrane helix</keyword>
<dbReference type="Pfam" id="PF00664">
    <property type="entry name" value="ABC_membrane"/>
    <property type="match status" value="1"/>
</dbReference>
<dbReference type="RefSeq" id="WP_338075477.1">
    <property type="nucleotide sequence ID" value="NZ_BAAAZB010000036.1"/>
</dbReference>
<dbReference type="PROSITE" id="PS00211">
    <property type="entry name" value="ABC_TRANSPORTER_1"/>
    <property type="match status" value="1"/>
</dbReference>
<keyword evidence="15" id="KW-1185">Reference proteome</keyword>
<keyword evidence="9 10" id="KW-0472">Membrane</keyword>
<dbReference type="Proteomes" id="UP000468388">
    <property type="component" value="Unassembled WGS sequence"/>
</dbReference>
<dbReference type="PANTHER" id="PTHR43394:SF1">
    <property type="entry name" value="ATP-BINDING CASSETTE SUB-FAMILY B MEMBER 10, MITOCHONDRIAL"/>
    <property type="match status" value="1"/>
</dbReference>
<keyword evidence="7 14" id="KW-0067">ATP-binding</keyword>
<dbReference type="PANTHER" id="PTHR43394">
    <property type="entry name" value="ATP-DEPENDENT PERMEASE MDL1, MITOCHONDRIAL"/>
    <property type="match status" value="1"/>
</dbReference>
<keyword evidence="4 10" id="KW-0812">Transmembrane</keyword>
<comment type="subcellular location">
    <subcellularLocation>
        <location evidence="1">Cell membrane</location>
        <topology evidence="1">Multi-pass membrane protein</topology>
    </subcellularLocation>
</comment>
<feature type="domain" description="Peptidase C39" evidence="13">
    <location>
        <begin position="10"/>
        <end position="136"/>
    </location>
</feature>
<evidence type="ECO:0000256" key="1">
    <source>
        <dbReference type="ARBA" id="ARBA00004651"/>
    </source>
</evidence>
<keyword evidence="5" id="KW-0547">Nucleotide-binding</keyword>
<dbReference type="InterPro" id="IPR011527">
    <property type="entry name" value="ABC1_TM_dom"/>
</dbReference>
<dbReference type="InterPro" id="IPR017871">
    <property type="entry name" value="ABC_transporter-like_CS"/>
</dbReference>
<accession>A0A6N8JGE6</accession>
<dbReference type="FunFam" id="3.40.50.300:FF:000299">
    <property type="entry name" value="ABC transporter ATP-binding protein/permease"/>
    <property type="match status" value="1"/>
</dbReference>
<evidence type="ECO:0000256" key="9">
    <source>
        <dbReference type="ARBA" id="ARBA00023136"/>
    </source>
</evidence>
<dbReference type="CDD" id="cd18571">
    <property type="entry name" value="ABC_6TM_peptidase_like"/>
    <property type="match status" value="1"/>
</dbReference>
<evidence type="ECO:0000256" key="6">
    <source>
        <dbReference type="ARBA" id="ARBA00022801"/>
    </source>
</evidence>
<dbReference type="InterPro" id="IPR027417">
    <property type="entry name" value="P-loop_NTPase"/>
</dbReference>
<feature type="transmembrane region" description="Helical" evidence="10">
    <location>
        <begin position="313"/>
        <end position="333"/>
    </location>
</feature>
<sequence>MSKPFPIYRQLDQMDCGPTCLRMIAKYYGKHYSLQTLRESSYITREGVNLKGISEAAGKIGFRTLGVRLTFEQLDEEATLPCILHWKQNHFVVLVPQNYDRNKKNGKILIADPAHGMVKVSKETFLKLWISTEDKCGIALFMEPAPIFYDTEDEKKDKKGFSFLFRYLKPYKKYISQLFLGMFVGSILSLIAPFLTQSLVDYGINRQNMGFITLMLVSQLALFFGTTAIEMIRGWLLLHMSTRINISIISDFLIKLMKLPIRFFDTKMLGDITQRISDHTRIEQFLTSTSLNTLFSLVNLVVFSVVLGIYSGPILAVFIMGSGLSIGWILFFLKKRRELNYARFQQMSDNQNSLFEIITGMQDIKMSGSETTYRWGWERIQAKLFKISVKSLSLAQYQSIGSTFFTQLKNILASYIAAREVLNGQITLGMMLSVSYIIGQMNSPIEQLLTFFQSAQDAKISLERLSEIHLRDDEEKENELTPDEELELAEDKGLVLENVSFQYAGPTSPMVLNNINLTIPFGKVTAIVGASGSGKTTLMKLLLKFYEPVNGKIYLGSTPLGIVSARWWRQHCGVVMADGYIFSNTIAQNISVQEETDRQKLLSAVKMANIESFINEMPLGFSTKIGNTGNGISSGQRQRILIARAIYKEPKFIFLDEATSTLDANNEKVIIQNLEQFFNDRTVVVIAHRLSTVKHADQIVVMENGKIVELGDHKSLTALKGKYYELVKNQLELGN</sequence>
<dbReference type="GO" id="GO:0008233">
    <property type="term" value="F:peptidase activity"/>
    <property type="evidence" value="ECO:0007669"/>
    <property type="project" value="InterPro"/>
</dbReference>
<evidence type="ECO:0000313" key="14">
    <source>
        <dbReference type="EMBL" id="MVT44375.1"/>
    </source>
</evidence>
<evidence type="ECO:0000256" key="8">
    <source>
        <dbReference type="ARBA" id="ARBA00022989"/>
    </source>
</evidence>
<evidence type="ECO:0000259" key="13">
    <source>
        <dbReference type="PROSITE" id="PS50990"/>
    </source>
</evidence>
<feature type="transmembrane region" description="Helical" evidence="10">
    <location>
        <begin position="208"/>
        <end position="229"/>
    </location>
</feature>
<dbReference type="InterPro" id="IPR036640">
    <property type="entry name" value="ABC1_TM_sf"/>
</dbReference>
<feature type="domain" description="ABC transmembrane type-1" evidence="12">
    <location>
        <begin position="178"/>
        <end position="457"/>
    </location>
</feature>
<dbReference type="GO" id="GO:0006508">
    <property type="term" value="P:proteolysis"/>
    <property type="evidence" value="ECO:0007669"/>
    <property type="project" value="InterPro"/>
</dbReference>
<proteinExistence type="predicted"/>
<dbReference type="Gene3D" id="3.40.50.300">
    <property type="entry name" value="P-loop containing nucleotide triphosphate hydrolases"/>
    <property type="match status" value="1"/>
</dbReference>
<dbReference type="CDD" id="cd02418">
    <property type="entry name" value="Peptidase_C39B"/>
    <property type="match status" value="1"/>
</dbReference>
<gene>
    <name evidence="14" type="ORF">GO495_27525</name>
</gene>
<keyword evidence="2" id="KW-0813">Transport</keyword>
<dbReference type="GO" id="GO:0005886">
    <property type="term" value="C:plasma membrane"/>
    <property type="evidence" value="ECO:0007669"/>
    <property type="project" value="UniProtKB-SubCell"/>
</dbReference>
<keyword evidence="6" id="KW-0378">Hydrolase</keyword>
<dbReference type="InterPro" id="IPR005074">
    <property type="entry name" value="Peptidase_C39"/>
</dbReference>
<dbReference type="GO" id="GO:0015421">
    <property type="term" value="F:ABC-type oligopeptide transporter activity"/>
    <property type="evidence" value="ECO:0007669"/>
    <property type="project" value="TreeGrafter"/>
</dbReference>
<dbReference type="PROSITE" id="PS50893">
    <property type="entry name" value="ABC_TRANSPORTER_2"/>
    <property type="match status" value="1"/>
</dbReference>
<evidence type="ECO:0000259" key="12">
    <source>
        <dbReference type="PROSITE" id="PS50929"/>
    </source>
</evidence>
<evidence type="ECO:0000256" key="3">
    <source>
        <dbReference type="ARBA" id="ARBA00022475"/>
    </source>
</evidence>
<dbReference type="SUPFAM" id="SSF90123">
    <property type="entry name" value="ABC transporter transmembrane region"/>
    <property type="match status" value="1"/>
</dbReference>
<dbReference type="Gene3D" id="3.90.70.10">
    <property type="entry name" value="Cysteine proteinases"/>
    <property type="match status" value="1"/>
</dbReference>
<dbReference type="InterPro" id="IPR003593">
    <property type="entry name" value="AAA+_ATPase"/>
</dbReference>
<feature type="transmembrane region" description="Helical" evidence="10">
    <location>
        <begin position="174"/>
        <end position="196"/>
    </location>
</feature>
<dbReference type="Gene3D" id="1.20.1560.10">
    <property type="entry name" value="ABC transporter type 1, transmembrane domain"/>
    <property type="match status" value="1"/>
</dbReference>
<feature type="domain" description="ABC transporter" evidence="11">
    <location>
        <begin position="494"/>
        <end position="729"/>
    </location>
</feature>
<organism evidence="14 15">
    <name type="scientific">Chitinophaga oryziterrae</name>
    <dbReference type="NCBI Taxonomy" id="1031224"/>
    <lineage>
        <taxon>Bacteria</taxon>
        <taxon>Pseudomonadati</taxon>
        <taxon>Bacteroidota</taxon>
        <taxon>Chitinophagia</taxon>
        <taxon>Chitinophagales</taxon>
        <taxon>Chitinophagaceae</taxon>
        <taxon>Chitinophaga</taxon>
    </lineage>
</organism>
<dbReference type="Pfam" id="PF03412">
    <property type="entry name" value="Peptidase_C39"/>
    <property type="match status" value="1"/>
</dbReference>
<evidence type="ECO:0000256" key="7">
    <source>
        <dbReference type="ARBA" id="ARBA00022840"/>
    </source>
</evidence>
<keyword evidence="3" id="KW-1003">Cell membrane</keyword>
<evidence type="ECO:0000256" key="4">
    <source>
        <dbReference type="ARBA" id="ARBA00022692"/>
    </source>
</evidence>
<dbReference type="GO" id="GO:0016887">
    <property type="term" value="F:ATP hydrolysis activity"/>
    <property type="evidence" value="ECO:0007669"/>
    <property type="project" value="InterPro"/>
</dbReference>
<name>A0A6N8JGE6_9BACT</name>
<dbReference type="EMBL" id="WRXO01000011">
    <property type="protein sequence ID" value="MVT44375.1"/>
    <property type="molecule type" value="Genomic_DNA"/>
</dbReference>
<dbReference type="SMART" id="SM00382">
    <property type="entry name" value="AAA"/>
    <property type="match status" value="1"/>
</dbReference>
<feature type="transmembrane region" description="Helical" evidence="10">
    <location>
        <begin position="285"/>
        <end position="307"/>
    </location>
</feature>
<dbReference type="PROSITE" id="PS50929">
    <property type="entry name" value="ABC_TM1F"/>
    <property type="match status" value="1"/>
</dbReference>
<dbReference type="PROSITE" id="PS50990">
    <property type="entry name" value="PEPTIDASE_C39"/>
    <property type="match status" value="1"/>
</dbReference>
<dbReference type="SUPFAM" id="SSF52540">
    <property type="entry name" value="P-loop containing nucleoside triphosphate hydrolases"/>
    <property type="match status" value="1"/>
</dbReference>
<dbReference type="InterPro" id="IPR003439">
    <property type="entry name" value="ABC_transporter-like_ATP-bd"/>
</dbReference>
<protein>
    <submittedName>
        <fullName evidence="14">ATP-binding cassette domain-containing protein</fullName>
    </submittedName>
</protein>